<dbReference type="SUPFAM" id="SSF53098">
    <property type="entry name" value="Ribonuclease H-like"/>
    <property type="match status" value="1"/>
</dbReference>
<dbReference type="PANTHER" id="PTHR37529:SF1">
    <property type="entry name" value="TRANSPOSASE INSG FOR INSERTION SEQUENCE ELEMENT IS4-RELATED"/>
    <property type="match status" value="1"/>
</dbReference>
<accession>A0ABN2T048</accession>
<dbReference type="InterPro" id="IPR012337">
    <property type="entry name" value="RNaseH-like_sf"/>
</dbReference>
<evidence type="ECO:0000259" key="1">
    <source>
        <dbReference type="Pfam" id="PF01609"/>
    </source>
</evidence>
<dbReference type="NCBIfam" id="NF033592">
    <property type="entry name" value="transpos_IS4_1"/>
    <property type="match status" value="1"/>
</dbReference>
<protein>
    <recommendedName>
        <fullName evidence="1">Transposase IS4-like domain-containing protein</fullName>
    </recommendedName>
</protein>
<comment type="caution">
    <text evidence="2">The sequence shown here is derived from an EMBL/GenBank/DDBJ whole genome shotgun (WGS) entry which is preliminary data.</text>
</comment>
<feature type="domain" description="Transposase IS4-like" evidence="1">
    <location>
        <begin position="35"/>
        <end position="292"/>
    </location>
</feature>
<keyword evidence="3" id="KW-1185">Reference proteome</keyword>
<reference evidence="2 3" key="1">
    <citation type="journal article" date="2019" name="Int. J. Syst. Evol. Microbiol.">
        <title>The Global Catalogue of Microorganisms (GCM) 10K type strain sequencing project: providing services to taxonomists for standard genome sequencing and annotation.</title>
        <authorList>
            <consortium name="The Broad Institute Genomics Platform"/>
            <consortium name="The Broad Institute Genome Sequencing Center for Infectious Disease"/>
            <person name="Wu L."/>
            <person name="Ma J."/>
        </authorList>
    </citation>
    <scope>NUCLEOTIDE SEQUENCE [LARGE SCALE GENOMIC DNA]</scope>
    <source>
        <strain evidence="2 3">JCM 14545</strain>
    </source>
</reference>
<dbReference type="Proteomes" id="UP001501116">
    <property type="component" value="Unassembled WGS sequence"/>
</dbReference>
<evidence type="ECO:0000313" key="2">
    <source>
        <dbReference type="EMBL" id="GAA1995733.1"/>
    </source>
</evidence>
<dbReference type="PANTHER" id="PTHR37529">
    <property type="entry name" value="TRANSPOSASE INSG FOR INSERTION SEQUENCE ELEMENT IS4-RELATED"/>
    <property type="match status" value="1"/>
</dbReference>
<dbReference type="InterPro" id="IPR047952">
    <property type="entry name" value="Transpos_IS4"/>
</dbReference>
<dbReference type="InterPro" id="IPR002559">
    <property type="entry name" value="Transposase_11"/>
</dbReference>
<proteinExistence type="predicted"/>
<organism evidence="2 3">
    <name type="scientific">Amycolatopsis minnesotensis</name>
    <dbReference type="NCBI Taxonomy" id="337894"/>
    <lineage>
        <taxon>Bacteria</taxon>
        <taxon>Bacillati</taxon>
        <taxon>Actinomycetota</taxon>
        <taxon>Actinomycetes</taxon>
        <taxon>Pseudonocardiales</taxon>
        <taxon>Pseudonocardiaceae</taxon>
        <taxon>Amycolatopsis</taxon>
    </lineage>
</organism>
<dbReference type="EMBL" id="BAAANN010000118">
    <property type="protein sequence ID" value="GAA1995733.1"/>
    <property type="molecule type" value="Genomic_DNA"/>
</dbReference>
<dbReference type="Pfam" id="PF01609">
    <property type="entry name" value="DDE_Tnp_1"/>
    <property type="match status" value="1"/>
</dbReference>
<name>A0ABN2T048_9PSEU</name>
<sequence length="343" mass="38532">MTKARQRLGKDPLEELFRRTANPLAEEGGPGFIGDLRVVSFDGKTLPVPDSRLNREHFSSQSHKETAGYPSVRVVSLVESGTHATIDARIGPASTSEQKLVDDMIPSLKQGMLCLADRSFPSIDRFLRAMETRAQLAWRVRNDWILPVVDVLEQGKSYMSVLVDPKKKHNYARRQIQRKRTGNLPSDYDPKELVGTPIRVVEAWVDKPREYPTSDNKKDWHGASGELIRIITTVDPEILTAEEVVALYAQRWEHETAFSYLGPSLVGKDRILRSQSPDMVYQEMWALLLVYNAVCTTMKSVAELHNADPDRASFKTAAVHIRNHLGADSRGDFSPSSQGRQAP</sequence>
<gene>
    <name evidence="2" type="ORF">GCM10009754_88320</name>
</gene>
<evidence type="ECO:0000313" key="3">
    <source>
        <dbReference type="Proteomes" id="UP001501116"/>
    </source>
</evidence>